<dbReference type="EMBL" id="CBXV010000007">
    <property type="protein sequence ID" value="CDM65927.1"/>
    <property type="molecule type" value="Genomic_DNA"/>
</dbReference>
<comment type="catalytic activity">
    <reaction evidence="1">
        <text>Hydrolyzes single-stranded DNA or mismatched double-stranded DNA and polynucleotides, releasing free uracil.</text>
        <dbReference type="EC" id="3.2.2.27"/>
    </reaction>
</comment>
<gene>
    <name evidence="13" type="ORF">PYK22_01936</name>
</gene>
<dbReference type="SMART" id="SM00986">
    <property type="entry name" value="UDG"/>
    <property type="match status" value="1"/>
</dbReference>
<dbReference type="PANTHER" id="PTHR33693:SF1">
    <property type="entry name" value="TYPE-4 URACIL-DNA GLYCOSYLASE"/>
    <property type="match status" value="1"/>
</dbReference>
<dbReference type="AlphaFoldDB" id="A0A0B6WYW7"/>
<dbReference type="EC" id="3.2.2.27" evidence="3"/>
<evidence type="ECO:0000256" key="2">
    <source>
        <dbReference type="ARBA" id="ARBA00006521"/>
    </source>
</evidence>
<proteinExistence type="inferred from homology"/>
<name>A0A0B6WYW7_9BACT</name>
<dbReference type="SUPFAM" id="SSF52141">
    <property type="entry name" value="Uracil-DNA glycosylase-like"/>
    <property type="match status" value="1"/>
</dbReference>
<dbReference type="STRING" id="454194.PYK22_01936"/>
<keyword evidence="10" id="KW-0411">Iron-sulfur</keyword>
<dbReference type="InterPro" id="IPR005273">
    <property type="entry name" value="Ura-DNA_glyco_family4"/>
</dbReference>
<dbReference type="GO" id="GO:0004844">
    <property type="term" value="F:uracil DNA N-glycosylase activity"/>
    <property type="evidence" value="ECO:0007669"/>
    <property type="project" value="UniProtKB-EC"/>
</dbReference>
<evidence type="ECO:0000256" key="6">
    <source>
        <dbReference type="ARBA" id="ARBA00022723"/>
    </source>
</evidence>
<dbReference type="GO" id="GO:0016779">
    <property type="term" value="F:nucleotidyltransferase activity"/>
    <property type="evidence" value="ECO:0007669"/>
    <property type="project" value="UniProtKB-KW"/>
</dbReference>
<dbReference type="Proteomes" id="UP000031518">
    <property type="component" value="Unassembled WGS sequence"/>
</dbReference>
<keyword evidence="9" id="KW-0408">Iron</keyword>
<evidence type="ECO:0000313" key="13">
    <source>
        <dbReference type="EMBL" id="CDM65927.1"/>
    </source>
</evidence>
<keyword evidence="6" id="KW-0479">Metal-binding</keyword>
<evidence type="ECO:0000256" key="5">
    <source>
        <dbReference type="ARBA" id="ARBA00022485"/>
    </source>
</evidence>
<keyword evidence="13" id="KW-0808">Transferase</keyword>
<dbReference type="NCBIfam" id="TIGR00758">
    <property type="entry name" value="UDG_fam4"/>
    <property type="match status" value="1"/>
</dbReference>
<reference evidence="13 14" key="2">
    <citation type="submission" date="2015-01" db="EMBL/GenBank/DDBJ databases">
        <title>Complete genome sequence of Pyrinomonas methylaliphatogenes type strain K22T.</title>
        <authorList>
            <person name="Lee K.C.Y."/>
            <person name="Power J.F."/>
            <person name="Dunfield P.F."/>
            <person name="Morgan X.C."/>
            <person name="Huttenhower C."/>
            <person name="Stott M.B."/>
        </authorList>
    </citation>
    <scope>NUCLEOTIDE SEQUENCE [LARGE SCALE GENOMIC DNA]</scope>
    <source>
        <strain evidence="13 14">K22</strain>
    </source>
</reference>
<dbReference type="RefSeq" id="WP_060635531.1">
    <property type="nucleotide sequence ID" value="NZ_CBXV010000007.1"/>
</dbReference>
<evidence type="ECO:0000256" key="3">
    <source>
        <dbReference type="ARBA" id="ARBA00012030"/>
    </source>
</evidence>
<dbReference type="CDD" id="cd10030">
    <property type="entry name" value="UDG-F4_TTUDGA_SPO1dp_like"/>
    <property type="match status" value="1"/>
</dbReference>
<dbReference type="InterPro" id="IPR051536">
    <property type="entry name" value="UDG_Type-4/5"/>
</dbReference>
<dbReference type="GO" id="GO:0006281">
    <property type="term" value="P:DNA repair"/>
    <property type="evidence" value="ECO:0007669"/>
    <property type="project" value="UniProtKB-KW"/>
</dbReference>
<evidence type="ECO:0000313" key="14">
    <source>
        <dbReference type="Proteomes" id="UP000031518"/>
    </source>
</evidence>
<dbReference type="InterPro" id="IPR036895">
    <property type="entry name" value="Uracil-DNA_glycosylase-like_sf"/>
</dbReference>
<dbReference type="Pfam" id="PF03167">
    <property type="entry name" value="UDG"/>
    <property type="match status" value="1"/>
</dbReference>
<evidence type="ECO:0000256" key="7">
    <source>
        <dbReference type="ARBA" id="ARBA00022763"/>
    </source>
</evidence>
<dbReference type="PANTHER" id="PTHR33693">
    <property type="entry name" value="TYPE-5 URACIL-DNA GLYCOSYLASE"/>
    <property type="match status" value="1"/>
</dbReference>
<keyword evidence="13" id="KW-0548">Nucleotidyltransferase</keyword>
<reference evidence="13 14" key="1">
    <citation type="submission" date="2013-12" db="EMBL/GenBank/DDBJ databases">
        <authorList>
            <person name="Stott M."/>
        </authorList>
    </citation>
    <scope>NUCLEOTIDE SEQUENCE [LARGE SCALE GENOMIC DNA]</scope>
    <source>
        <strain evidence="13 14">K22</strain>
    </source>
</reference>
<feature type="domain" description="Uracil-DNA glycosylase-like" evidence="12">
    <location>
        <begin position="44"/>
        <end position="189"/>
    </location>
</feature>
<keyword evidence="7" id="KW-0227">DNA damage</keyword>
<dbReference type="SMART" id="SM00987">
    <property type="entry name" value="UreE_C"/>
    <property type="match status" value="1"/>
</dbReference>
<keyword evidence="5" id="KW-0004">4Fe-4S</keyword>
<keyword evidence="8" id="KW-0378">Hydrolase</keyword>
<evidence type="ECO:0000256" key="11">
    <source>
        <dbReference type="ARBA" id="ARBA00023204"/>
    </source>
</evidence>
<evidence type="ECO:0000259" key="12">
    <source>
        <dbReference type="SMART" id="SM00986"/>
    </source>
</evidence>
<comment type="similarity">
    <text evidence="2">Belongs to the uracil-DNA glycosylase (UDG) superfamily. Type 4 (UDGa) family.</text>
</comment>
<evidence type="ECO:0000256" key="10">
    <source>
        <dbReference type="ARBA" id="ARBA00023014"/>
    </source>
</evidence>
<dbReference type="InterPro" id="IPR005122">
    <property type="entry name" value="Uracil-DNA_glycosylase-like"/>
</dbReference>
<dbReference type="GO" id="GO:0046872">
    <property type="term" value="F:metal ion binding"/>
    <property type="evidence" value="ECO:0007669"/>
    <property type="project" value="UniProtKB-KW"/>
</dbReference>
<dbReference type="GO" id="GO:0051539">
    <property type="term" value="F:4 iron, 4 sulfur cluster binding"/>
    <property type="evidence" value="ECO:0007669"/>
    <property type="project" value="UniProtKB-KW"/>
</dbReference>
<accession>A0A0B6WYW7</accession>
<evidence type="ECO:0000256" key="4">
    <source>
        <dbReference type="ARBA" id="ARBA00019403"/>
    </source>
</evidence>
<keyword evidence="14" id="KW-1185">Reference proteome</keyword>
<evidence type="ECO:0000256" key="1">
    <source>
        <dbReference type="ARBA" id="ARBA00001400"/>
    </source>
</evidence>
<evidence type="ECO:0000256" key="8">
    <source>
        <dbReference type="ARBA" id="ARBA00022801"/>
    </source>
</evidence>
<dbReference type="Gene3D" id="3.40.470.10">
    <property type="entry name" value="Uracil-DNA glycosylase-like domain"/>
    <property type="match status" value="1"/>
</dbReference>
<dbReference type="OrthoDB" id="5290748at2"/>
<evidence type="ECO:0000256" key="9">
    <source>
        <dbReference type="ARBA" id="ARBA00023004"/>
    </source>
</evidence>
<keyword evidence="11" id="KW-0234">DNA repair</keyword>
<protein>
    <recommendedName>
        <fullName evidence="4">Type-4 uracil-DNA glycosylase</fullName>
        <ecNumber evidence="3">3.2.2.27</ecNumber>
    </recommendedName>
</protein>
<sequence length="198" mass="22241">MNSQGTFSFEAQEEEPTETLAQINAELLERAQMIPSLRERVFIFGEGPADARVAVVGESPGPPDIESGRPFMGPAGQMLERILGSIGLRRQDCYLTNTVKIVSTGDEMTSDILNFFTPYLHREMAVVRPRLIIAFGNTPTRALLGTKRPISQVRGEFFDYRGMTVLPTFNPAYLLRDPSKKREVWEDMKKARAFLNSP</sequence>
<organism evidence="13 14">
    <name type="scientific">Pyrinomonas methylaliphatogenes</name>
    <dbReference type="NCBI Taxonomy" id="454194"/>
    <lineage>
        <taxon>Bacteria</taxon>
        <taxon>Pseudomonadati</taxon>
        <taxon>Acidobacteriota</taxon>
        <taxon>Blastocatellia</taxon>
        <taxon>Blastocatellales</taxon>
        <taxon>Pyrinomonadaceae</taxon>
        <taxon>Pyrinomonas</taxon>
    </lineage>
</organism>